<name>A0A1H3Q7J2_9BURK</name>
<dbReference type="Proteomes" id="UP000183417">
    <property type="component" value="Unassembled WGS sequence"/>
</dbReference>
<gene>
    <name evidence="2" type="ORF">SAMN05421547_1127</name>
</gene>
<feature type="region of interest" description="Disordered" evidence="1">
    <location>
        <begin position="23"/>
        <end position="43"/>
    </location>
</feature>
<sequence>MKHKASQEAFFVAASGMLHSPFAHNEAAPDADNLPHGAVFPLH</sequence>
<evidence type="ECO:0000313" key="3">
    <source>
        <dbReference type="Proteomes" id="UP000183417"/>
    </source>
</evidence>
<evidence type="ECO:0000256" key="1">
    <source>
        <dbReference type="SAM" id="MobiDB-lite"/>
    </source>
</evidence>
<organism evidence="2 3">
    <name type="scientific">Delftia lacustris</name>
    <dbReference type="NCBI Taxonomy" id="558537"/>
    <lineage>
        <taxon>Bacteria</taxon>
        <taxon>Pseudomonadati</taxon>
        <taxon>Pseudomonadota</taxon>
        <taxon>Betaproteobacteria</taxon>
        <taxon>Burkholderiales</taxon>
        <taxon>Comamonadaceae</taxon>
        <taxon>Delftia</taxon>
    </lineage>
</organism>
<protein>
    <submittedName>
        <fullName evidence="2">Uncharacterized protein</fullName>
    </submittedName>
</protein>
<accession>A0A1H3Q7J2</accession>
<proteinExistence type="predicted"/>
<dbReference type="RefSeq" id="WP_013804127.1">
    <property type="nucleotide sequence ID" value="NZ_CP141274.1"/>
</dbReference>
<dbReference type="GeneID" id="94694785"/>
<evidence type="ECO:0000313" key="2">
    <source>
        <dbReference type="EMBL" id="SDZ09502.1"/>
    </source>
</evidence>
<dbReference type="AlphaFoldDB" id="A0A1H3Q7J2"/>
<reference evidence="2 3" key="1">
    <citation type="submission" date="2016-10" db="EMBL/GenBank/DDBJ databases">
        <authorList>
            <person name="de Groot N.N."/>
        </authorList>
    </citation>
    <scope>NUCLEOTIDE SEQUENCE [LARGE SCALE GENOMIC DNA]</scope>
    <source>
        <strain evidence="2 3">LMG 24775</strain>
    </source>
</reference>
<dbReference type="EMBL" id="FNPE01000012">
    <property type="protein sequence ID" value="SDZ09502.1"/>
    <property type="molecule type" value="Genomic_DNA"/>
</dbReference>